<dbReference type="Proteomes" id="UP000619457">
    <property type="component" value="Unassembled WGS sequence"/>
</dbReference>
<sequence>MILSISKSIWLCGFIFLLLLGCTNRNEVSNEVNIYNLLDHFNLPKTGNYVLLDFDGCSGCLDYKINAVNTFVTKDYTVLITSISKRKVELSIVISAKLVIKREFKVFERLFSEM</sequence>
<reference evidence="1" key="1">
    <citation type="journal article" date="2014" name="Int. J. Syst. Evol. Microbiol.">
        <title>Complete genome sequence of Corynebacterium casei LMG S-19264T (=DSM 44701T), isolated from a smear-ripened cheese.</title>
        <authorList>
            <consortium name="US DOE Joint Genome Institute (JGI-PGF)"/>
            <person name="Walter F."/>
            <person name="Albersmeier A."/>
            <person name="Kalinowski J."/>
            <person name="Ruckert C."/>
        </authorList>
    </citation>
    <scope>NUCLEOTIDE SEQUENCE</scope>
    <source>
        <strain evidence="1">KCTC 12368</strain>
    </source>
</reference>
<proteinExistence type="predicted"/>
<keyword evidence="2" id="KW-1185">Reference proteome</keyword>
<dbReference type="PROSITE" id="PS51257">
    <property type="entry name" value="PROKAR_LIPOPROTEIN"/>
    <property type="match status" value="1"/>
</dbReference>
<gene>
    <name evidence="1" type="ORF">GCM10007049_29600</name>
</gene>
<evidence type="ECO:0000313" key="1">
    <source>
        <dbReference type="EMBL" id="GGZ34308.1"/>
    </source>
</evidence>
<evidence type="ECO:0000313" key="2">
    <source>
        <dbReference type="Proteomes" id="UP000619457"/>
    </source>
</evidence>
<dbReference type="EMBL" id="BMWX01000005">
    <property type="protein sequence ID" value="GGZ34308.1"/>
    <property type="molecule type" value="Genomic_DNA"/>
</dbReference>
<protein>
    <submittedName>
        <fullName evidence="1">Uncharacterized protein</fullName>
    </submittedName>
</protein>
<organism evidence="1 2">
    <name type="scientific">Echinicola pacifica</name>
    <dbReference type="NCBI Taxonomy" id="346377"/>
    <lineage>
        <taxon>Bacteria</taxon>
        <taxon>Pseudomonadati</taxon>
        <taxon>Bacteroidota</taxon>
        <taxon>Cytophagia</taxon>
        <taxon>Cytophagales</taxon>
        <taxon>Cyclobacteriaceae</taxon>
        <taxon>Echinicola</taxon>
    </lineage>
</organism>
<reference evidence="1" key="2">
    <citation type="submission" date="2020-09" db="EMBL/GenBank/DDBJ databases">
        <authorList>
            <person name="Sun Q."/>
            <person name="Kim S."/>
        </authorList>
    </citation>
    <scope>NUCLEOTIDE SEQUENCE</scope>
    <source>
        <strain evidence="1">KCTC 12368</strain>
    </source>
</reference>
<name>A0A918UUT0_9BACT</name>
<comment type="caution">
    <text evidence="1">The sequence shown here is derived from an EMBL/GenBank/DDBJ whole genome shotgun (WGS) entry which is preliminary data.</text>
</comment>
<dbReference type="AlphaFoldDB" id="A0A918UUT0"/>
<accession>A0A918UUT0</accession>